<reference evidence="6 7" key="1">
    <citation type="submission" date="2015-10" db="EMBL/GenBank/DDBJ databases">
        <title>Butyribacter intestini gen. nov., sp. nov., a butyric acid-producing bacterium of the family Lachnospiraceae isolated from the human faeces.</title>
        <authorList>
            <person name="Zou Y."/>
            <person name="Xue W."/>
            <person name="Luo G."/>
            <person name="Lv M."/>
        </authorList>
    </citation>
    <scope>NUCLEOTIDE SEQUENCE [LARGE SCALE GENOMIC DNA]</scope>
    <source>
        <strain evidence="6 7">TF01-11</strain>
    </source>
</reference>
<dbReference type="AlphaFoldDB" id="A0AAW3JWS0"/>
<dbReference type="SUPFAM" id="SSF51905">
    <property type="entry name" value="FAD/NAD(P)-binding domain"/>
    <property type="match status" value="1"/>
</dbReference>
<protein>
    <recommendedName>
        <fullName evidence="8">Aminoacetone oxidase family FAD-binding enzyme</fullName>
    </recommendedName>
</protein>
<evidence type="ECO:0000313" key="6">
    <source>
        <dbReference type="EMBL" id="KQC86628.1"/>
    </source>
</evidence>
<keyword evidence="3" id="KW-0274">FAD</keyword>
<evidence type="ECO:0000256" key="1">
    <source>
        <dbReference type="ARBA" id="ARBA00001974"/>
    </source>
</evidence>
<dbReference type="Gene3D" id="3.50.50.60">
    <property type="entry name" value="FAD/NAD(P)-binding domain"/>
    <property type="match status" value="1"/>
</dbReference>
<dbReference type="InterPro" id="IPR036188">
    <property type="entry name" value="FAD/NAD-bd_sf"/>
</dbReference>
<evidence type="ECO:0000259" key="5">
    <source>
        <dbReference type="Pfam" id="PF22780"/>
    </source>
</evidence>
<comment type="caution">
    <text evidence="6">The sequence shown here is derived from an EMBL/GenBank/DDBJ whole genome shotgun (WGS) entry which is preliminary data.</text>
</comment>
<dbReference type="InterPro" id="IPR055178">
    <property type="entry name" value="RsdA/BaiN/AoA(So)-like_dom"/>
</dbReference>
<dbReference type="RefSeq" id="WP_055942382.1">
    <property type="nucleotide sequence ID" value="NZ_JAQDCV010000001.1"/>
</dbReference>
<dbReference type="PANTHER" id="PTHR42887:SF2">
    <property type="entry name" value="OS12G0638800 PROTEIN"/>
    <property type="match status" value="1"/>
</dbReference>
<dbReference type="InterPro" id="IPR023166">
    <property type="entry name" value="BaiN-like_dom_sf"/>
</dbReference>
<dbReference type="PANTHER" id="PTHR42887">
    <property type="entry name" value="OS12G0638800 PROTEIN"/>
    <property type="match status" value="1"/>
</dbReference>
<dbReference type="InterPro" id="IPR057661">
    <property type="entry name" value="RsdA/BaiN/AoA(So)_Rossmann"/>
</dbReference>
<dbReference type="NCBIfam" id="TIGR00275">
    <property type="entry name" value="aminoacetone oxidase family FAD-binding enzyme"/>
    <property type="match status" value="1"/>
</dbReference>
<keyword evidence="7" id="KW-1185">Reference proteome</keyword>
<dbReference type="EMBL" id="LLKB01000001">
    <property type="protein sequence ID" value="KQC86628.1"/>
    <property type="molecule type" value="Genomic_DNA"/>
</dbReference>
<evidence type="ECO:0000259" key="4">
    <source>
        <dbReference type="Pfam" id="PF03486"/>
    </source>
</evidence>
<keyword evidence="2" id="KW-0285">Flavoprotein</keyword>
<dbReference type="Pfam" id="PF03486">
    <property type="entry name" value="HI0933_like"/>
    <property type="match status" value="1"/>
</dbReference>
<dbReference type="Pfam" id="PF22780">
    <property type="entry name" value="HI0933_like_1st"/>
    <property type="match status" value="1"/>
</dbReference>
<feature type="domain" description="RsdA/BaiN/AoA(So)-like insert" evidence="5">
    <location>
        <begin position="215"/>
        <end position="378"/>
    </location>
</feature>
<dbReference type="Gene3D" id="2.40.30.10">
    <property type="entry name" value="Translation factors"/>
    <property type="match status" value="1"/>
</dbReference>
<dbReference type="PRINTS" id="PR00368">
    <property type="entry name" value="FADPNR"/>
</dbReference>
<evidence type="ECO:0000256" key="2">
    <source>
        <dbReference type="ARBA" id="ARBA00022630"/>
    </source>
</evidence>
<proteinExistence type="predicted"/>
<evidence type="ECO:0008006" key="8">
    <source>
        <dbReference type="Google" id="ProtNLM"/>
    </source>
</evidence>
<dbReference type="Gene3D" id="1.10.8.260">
    <property type="entry name" value="HI0933 insert domain-like"/>
    <property type="match status" value="1"/>
</dbReference>
<organism evidence="6 7">
    <name type="scientific">Butyribacter intestini</name>
    <dbReference type="NCBI Taxonomy" id="1703332"/>
    <lineage>
        <taxon>Bacteria</taxon>
        <taxon>Bacillati</taxon>
        <taxon>Bacillota</taxon>
        <taxon>Clostridia</taxon>
        <taxon>Lachnospirales</taxon>
        <taxon>Lachnospiraceae</taxon>
        <taxon>Butyribacter</taxon>
    </lineage>
</organism>
<comment type="cofactor">
    <cofactor evidence="1">
        <name>FAD</name>
        <dbReference type="ChEBI" id="CHEBI:57692"/>
    </cofactor>
</comment>
<accession>A0AAW3JWS0</accession>
<feature type="domain" description="RsdA/BaiN/AoA(So)-like Rossmann fold-like" evidence="4">
    <location>
        <begin position="29"/>
        <end position="431"/>
    </location>
</feature>
<sequence>MKMNCTAFWRTIHPDNIKEMEIKMRSVPILIIGGGAAGMMAAASAIEQGGRVMVIEKMAMLGKKILATGNGRCNFTNLKQQPEFYHVTGSDDVWKLLRRFDEKRTISFFKEAGVYPEEKDGYVYPMSMQAVSLRNCLGRKLDKAEIHFEEEVTDIEQKTSATGKNTGFIVKTTKDKYLAKKIIVTAGGMAAKCHGSDGKCFGILAKLGHTVVTPVPALTWFKLKEKYTKLWAGVRVKGIIKAYDEDKKLLAHDKGELQLVASGISGIPVFQVSRYISRELEMSKKPYIEVDFLPEFSAEELYEELLRRKRCHPKLETSYILEGIMNNKLTDAVLLKCGIGSRTLLNELTGRQCQNICAAVKCFRADVSETAGFDNAQVTSGGVSKSEIDFEDMSSKVCDGLYLAGEIVDVDGICGGYNLQWAWSSGYIAGKSAAGGKQK</sequence>
<dbReference type="SUPFAM" id="SSF160996">
    <property type="entry name" value="HI0933 insert domain-like"/>
    <property type="match status" value="1"/>
</dbReference>
<evidence type="ECO:0000256" key="3">
    <source>
        <dbReference type="ARBA" id="ARBA00022827"/>
    </source>
</evidence>
<evidence type="ECO:0000313" key="7">
    <source>
        <dbReference type="Proteomes" id="UP000050833"/>
    </source>
</evidence>
<name>A0AAW3JWS0_9FIRM</name>
<gene>
    <name evidence="6" type="ORF">APZ18_05535</name>
</gene>
<dbReference type="InterPro" id="IPR004792">
    <property type="entry name" value="BaiN-like"/>
</dbReference>
<dbReference type="Proteomes" id="UP000050833">
    <property type="component" value="Unassembled WGS sequence"/>
</dbReference>